<keyword evidence="2" id="KW-1185">Reference proteome</keyword>
<sequence length="82" mass="8977">MDGCTIDNSVNPGIASVAEVDTSTSLLRSVSPAAPQTSVFQSLTTQLELYMKSTDSALINSQTALEQWMEKVEEVKERQIQK</sequence>
<organism evidence="1 2">
    <name type="scientific">Linnemannia elongata AG-77</name>
    <dbReference type="NCBI Taxonomy" id="1314771"/>
    <lineage>
        <taxon>Eukaryota</taxon>
        <taxon>Fungi</taxon>
        <taxon>Fungi incertae sedis</taxon>
        <taxon>Mucoromycota</taxon>
        <taxon>Mortierellomycotina</taxon>
        <taxon>Mortierellomycetes</taxon>
        <taxon>Mortierellales</taxon>
        <taxon>Mortierellaceae</taxon>
        <taxon>Linnemannia</taxon>
    </lineage>
</organism>
<dbReference type="AlphaFoldDB" id="A0A197K498"/>
<proteinExistence type="predicted"/>
<evidence type="ECO:0000313" key="1">
    <source>
        <dbReference type="EMBL" id="OAQ32013.1"/>
    </source>
</evidence>
<dbReference type="Proteomes" id="UP000078512">
    <property type="component" value="Unassembled WGS sequence"/>
</dbReference>
<gene>
    <name evidence="1" type="ORF">K457DRAFT_16894</name>
</gene>
<evidence type="ECO:0000313" key="2">
    <source>
        <dbReference type="Proteomes" id="UP000078512"/>
    </source>
</evidence>
<protein>
    <submittedName>
        <fullName evidence="1">Uncharacterized protein</fullName>
    </submittedName>
</protein>
<dbReference type="OrthoDB" id="2440821at2759"/>
<name>A0A197K498_9FUNG</name>
<reference evidence="1 2" key="1">
    <citation type="submission" date="2016-05" db="EMBL/GenBank/DDBJ databases">
        <title>Genome sequencing reveals origins of a unique bacterial endosymbiosis in the earliest lineages of terrestrial Fungi.</title>
        <authorList>
            <consortium name="DOE Joint Genome Institute"/>
            <person name="Uehling J."/>
            <person name="Gryganskyi A."/>
            <person name="Hameed K."/>
            <person name="Tschaplinski T."/>
            <person name="Misztal P."/>
            <person name="Wu S."/>
            <person name="Desiro A."/>
            <person name="Vande Pol N."/>
            <person name="Du Z.-Y."/>
            <person name="Zienkiewicz A."/>
            <person name="Zienkiewicz K."/>
            <person name="Morin E."/>
            <person name="Tisserant E."/>
            <person name="Splivallo R."/>
            <person name="Hainaut M."/>
            <person name="Henrissat B."/>
            <person name="Ohm R."/>
            <person name="Kuo A."/>
            <person name="Yan J."/>
            <person name="Lipzen A."/>
            <person name="Nolan M."/>
            <person name="Labutti K."/>
            <person name="Barry K."/>
            <person name="Goldstein A."/>
            <person name="Labbe J."/>
            <person name="Schadt C."/>
            <person name="Tuskan G."/>
            <person name="Grigoriev I."/>
            <person name="Martin F."/>
            <person name="Vilgalys R."/>
            <person name="Bonito G."/>
        </authorList>
    </citation>
    <scope>NUCLEOTIDE SEQUENCE [LARGE SCALE GENOMIC DNA]</scope>
    <source>
        <strain evidence="1 2">AG-77</strain>
    </source>
</reference>
<accession>A0A197K498</accession>
<dbReference type="EMBL" id="KV442027">
    <property type="protein sequence ID" value="OAQ32013.1"/>
    <property type="molecule type" value="Genomic_DNA"/>
</dbReference>